<organism evidence="3 4">
    <name type="scientific">Blepharisma stoltei</name>
    <dbReference type="NCBI Taxonomy" id="1481888"/>
    <lineage>
        <taxon>Eukaryota</taxon>
        <taxon>Sar</taxon>
        <taxon>Alveolata</taxon>
        <taxon>Ciliophora</taxon>
        <taxon>Postciliodesmatophora</taxon>
        <taxon>Heterotrichea</taxon>
        <taxon>Heterotrichida</taxon>
        <taxon>Blepharismidae</taxon>
        <taxon>Blepharisma</taxon>
    </lineage>
</organism>
<sequence length="212" mass="25145">MRRIVLHYFDMYARAETSRMILNYVGAPFLDLRYDMNTEWPDAKNDEKFEMGKLPCLEIDGKILIQSGSIERFLCREFGLYPKDNYSIYLTESLRDIKEDFFNNRLKYLMVLKDRAGWDKWSEEELPKMLKAIEKRFIANGNKNFFVGSSPTLGDFAIFFMVHDFMIRKKAPKRMSEILISSAPKLIDFAENFKNTSPLFLDYMENREDLPF</sequence>
<dbReference type="InterPro" id="IPR010987">
    <property type="entry name" value="Glutathione-S-Trfase_C-like"/>
</dbReference>
<dbReference type="SFLD" id="SFLDS00019">
    <property type="entry name" value="Glutathione_Transferase_(cytos"/>
    <property type="match status" value="1"/>
</dbReference>
<dbReference type="CDD" id="cd03039">
    <property type="entry name" value="GST_N_Sigma_like"/>
    <property type="match status" value="1"/>
</dbReference>
<dbReference type="EMBL" id="CAJZBQ010000036">
    <property type="protein sequence ID" value="CAG9324349.1"/>
    <property type="molecule type" value="Genomic_DNA"/>
</dbReference>
<dbReference type="Pfam" id="PF02798">
    <property type="entry name" value="GST_N"/>
    <property type="match status" value="1"/>
</dbReference>
<dbReference type="Gene3D" id="1.20.1050.130">
    <property type="match status" value="1"/>
</dbReference>
<evidence type="ECO:0000313" key="4">
    <source>
        <dbReference type="Proteomes" id="UP001162131"/>
    </source>
</evidence>
<dbReference type="PROSITE" id="PS50405">
    <property type="entry name" value="GST_CTER"/>
    <property type="match status" value="1"/>
</dbReference>
<proteinExistence type="predicted"/>
<dbReference type="InterPro" id="IPR004046">
    <property type="entry name" value="GST_C"/>
</dbReference>
<evidence type="ECO:0000259" key="1">
    <source>
        <dbReference type="PROSITE" id="PS50404"/>
    </source>
</evidence>
<dbReference type="InterPro" id="IPR004045">
    <property type="entry name" value="Glutathione_S-Trfase_N"/>
</dbReference>
<keyword evidence="4" id="KW-1185">Reference proteome</keyword>
<feature type="domain" description="GST N-terminal" evidence="1">
    <location>
        <begin position="2"/>
        <end position="82"/>
    </location>
</feature>
<dbReference type="SUPFAM" id="SSF52833">
    <property type="entry name" value="Thioredoxin-like"/>
    <property type="match status" value="1"/>
</dbReference>
<dbReference type="Pfam" id="PF14497">
    <property type="entry name" value="GST_C_3"/>
    <property type="match status" value="1"/>
</dbReference>
<protein>
    <recommendedName>
        <fullName evidence="5">Glutathione S-transferase</fullName>
    </recommendedName>
</protein>
<dbReference type="PROSITE" id="PS50404">
    <property type="entry name" value="GST_NTER"/>
    <property type="match status" value="1"/>
</dbReference>
<dbReference type="InterPro" id="IPR040079">
    <property type="entry name" value="Glutathione_S-Trfase"/>
</dbReference>
<dbReference type="InterPro" id="IPR036249">
    <property type="entry name" value="Thioredoxin-like_sf"/>
</dbReference>
<dbReference type="GO" id="GO:0006749">
    <property type="term" value="P:glutathione metabolic process"/>
    <property type="evidence" value="ECO:0007669"/>
    <property type="project" value="TreeGrafter"/>
</dbReference>
<dbReference type="PANTHER" id="PTHR11571:SF150">
    <property type="entry name" value="GLUTATHIONE S-TRANSFERASE"/>
    <property type="match status" value="1"/>
</dbReference>
<evidence type="ECO:0008006" key="5">
    <source>
        <dbReference type="Google" id="ProtNLM"/>
    </source>
</evidence>
<dbReference type="Proteomes" id="UP001162131">
    <property type="component" value="Unassembled WGS sequence"/>
</dbReference>
<comment type="caution">
    <text evidence="3">The sequence shown here is derived from an EMBL/GenBank/DDBJ whole genome shotgun (WGS) entry which is preliminary data.</text>
</comment>
<dbReference type="SUPFAM" id="SSF47616">
    <property type="entry name" value="GST C-terminal domain-like"/>
    <property type="match status" value="1"/>
</dbReference>
<gene>
    <name evidence="3" type="ORF">BSTOLATCC_MIC36141</name>
</gene>
<dbReference type="AlphaFoldDB" id="A0AAU9JIP2"/>
<feature type="domain" description="GST C-terminal" evidence="2">
    <location>
        <begin position="84"/>
        <end position="212"/>
    </location>
</feature>
<dbReference type="GO" id="GO:0004364">
    <property type="term" value="F:glutathione transferase activity"/>
    <property type="evidence" value="ECO:0007669"/>
    <property type="project" value="TreeGrafter"/>
</dbReference>
<dbReference type="PANTHER" id="PTHR11571">
    <property type="entry name" value="GLUTATHIONE S-TRANSFERASE"/>
    <property type="match status" value="1"/>
</dbReference>
<reference evidence="3" key="1">
    <citation type="submission" date="2021-09" db="EMBL/GenBank/DDBJ databases">
        <authorList>
            <consortium name="AG Swart"/>
            <person name="Singh M."/>
            <person name="Singh A."/>
            <person name="Seah K."/>
            <person name="Emmerich C."/>
        </authorList>
    </citation>
    <scope>NUCLEOTIDE SEQUENCE</scope>
    <source>
        <strain evidence="3">ATCC30299</strain>
    </source>
</reference>
<evidence type="ECO:0000259" key="2">
    <source>
        <dbReference type="PROSITE" id="PS50405"/>
    </source>
</evidence>
<dbReference type="InterPro" id="IPR050213">
    <property type="entry name" value="GST_superfamily"/>
</dbReference>
<evidence type="ECO:0000313" key="3">
    <source>
        <dbReference type="EMBL" id="CAG9324349.1"/>
    </source>
</evidence>
<dbReference type="InterPro" id="IPR036282">
    <property type="entry name" value="Glutathione-S-Trfase_C_sf"/>
</dbReference>
<name>A0AAU9JIP2_9CILI</name>
<accession>A0AAU9JIP2</accession>